<reference evidence="3" key="1">
    <citation type="journal article" date="2018" name="Nat. Microbiol.">
        <title>Leveraging single-cell genomics to expand the fungal tree of life.</title>
        <authorList>
            <person name="Ahrendt S.R."/>
            <person name="Quandt C.A."/>
            <person name="Ciobanu D."/>
            <person name="Clum A."/>
            <person name="Salamov A."/>
            <person name="Andreopoulos B."/>
            <person name="Cheng J.F."/>
            <person name="Woyke T."/>
            <person name="Pelin A."/>
            <person name="Henrissat B."/>
            <person name="Reynolds N.K."/>
            <person name="Benny G.L."/>
            <person name="Smith M.E."/>
            <person name="James T.Y."/>
            <person name="Grigoriev I.V."/>
        </authorList>
    </citation>
    <scope>NUCLEOTIDE SEQUENCE [LARGE SCALE GENOMIC DNA]</scope>
    <source>
        <strain evidence="3">RSA 468</strain>
    </source>
</reference>
<evidence type="ECO:0008006" key="4">
    <source>
        <dbReference type="Google" id="ProtNLM"/>
    </source>
</evidence>
<dbReference type="Proteomes" id="UP000268162">
    <property type="component" value="Unassembled WGS sequence"/>
</dbReference>
<evidence type="ECO:0000256" key="1">
    <source>
        <dbReference type="SAM" id="MobiDB-lite"/>
    </source>
</evidence>
<dbReference type="AlphaFoldDB" id="A0A4P9ZWI2"/>
<dbReference type="InterPro" id="IPR001005">
    <property type="entry name" value="SANT/Myb"/>
</dbReference>
<feature type="non-terminal residue" evidence="2">
    <location>
        <position position="166"/>
    </location>
</feature>
<proteinExistence type="predicted"/>
<gene>
    <name evidence="2" type="ORF">BJ085DRAFT_8957</name>
</gene>
<organism evidence="2 3">
    <name type="scientific">Dimargaris cristalligena</name>
    <dbReference type="NCBI Taxonomy" id="215637"/>
    <lineage>
        <taxon>Eukaryota</taxon>
        <taxon>Fungi</taxon>
        <taxon>Fungi incertae sedis</taxon>
        <taxon>Zoopagomycota</taxon>
        <taxon>Kickxellomycotina</taxon>
        <taxon>Dimargaritomycetes</taxon>
        <taxon>Dimargaritales</taxon>
        <taxon>Dimargaritaceae</taxon>
        <taxon>Dimargaris</taxon>
    </lineage>
</organism>
<feature type="region of interest" description="Disordered" evidence="1">
    <location>
        <begin position="50"/>
        <end position="69"/>
    </location>
</feature>
<evidence type="ECO:0000313" key="2">
    <source>
        <dbReference type="EMBL" id="RKP38004.1"/>
    </source>
</evidence>
<evidence type="ECO:0000313" key="3">
    <source>
        <dbReference type="Proteomes" id="UP000268162"/>
    </source>
</evidence>
<dbReference type="STRING" id="215637.A0A4P9ZWI2"/>
<dbReference type="EMBL" id="ML002418">
    <property type="protein sequence ID" value="RKP38004.1"/>
    <property type="molecule type" value="Genomic_DNA"/>
</dbReference>
<accession>A0A4P9ZWI2</accession>
<sequence length="166" mass="19330">EEEDPELAGASAEYRAKLDWVKQMRLQFCVRPDFEITHTIIHPDGMLNQDYFRPPRDAPRPGQEAPARKWTDHERGLLIQGITEYGIGHFRAISDNLLSDWSPNDLRIKTIRLIGRQNLQLYKNWQGGEAEILREHARNKAIAMQFDMWKNSCLVYDDDGRVLKAI</sequence>
<dbReference type="CDD" id="cd00167">
    <property type="entry name" value="SANT"/>
    <property type="match status" value="1"/>
</dbReference>
<keyword evidence="3" id="KW-1185">Reference proteome</keyword>
<name>A0A4P9ZWI2_9FUNG</name>
<protein>
    <recommendedName>
        <fullName evidence="4">Myb-like domain-containing protein</fullName>
    </recommendedName>
</protein>
<feature type="non-terminal residue" evidence="2">
    <location>
        <position position="1"/>
    </location>
</feature>